<accession>A0A9J6BK07</accession>
<sequence>MHPDLSPHLHSPECNELISQLKTCHETNKFQKFLGVCSDIDRLLQRCLKKEREENRRKNKERGQLMRQRAYENMRAEQQQKQ</sequence>
<keyword evidence="3 5" id="KW-0496">Mitochondrion</keyword>
<dbReference type="PANTHER" id="PTHR22977:SF1">
    <property type="entry name" value="COX ASSEMBLY MITOCHONDRIAL PROTEIN 2 HOMOLOG"/>
    <property type="match status" value="1"/>
</dbReference>
<dbReference type="Pfam" id="PF08583">
    <property type="entry name" value="Cmc1"/>
    <property type="match status" value="1"/>
</dbReference>
<keyword evidence="8" id="KW-1185">Reference proteome</keyword>
<comment type="subcellular location">
    <subcellularLocation>
        <location evidence="1 5">Mitochondrion</location>
    </subcellularLocation>
</comment>
<keyword evidence="4" id="KW-1015">Disulfide bond</keyword>
<dbReference type="Proteomes" id="UP001107558">
    <property type="component" value="Chromosome 3"/>
</dbReference>
<dbReference type="AlphaFoldDB" id="A0A9J6BK07"/>
<evidence type="ECO:0000256" key="1">
    <source>
        <dbReference type="ARBA" id="ARBA00004173"/>
    </source>
</evidence>
<evidence type="ECO:0000256" key="3">
    <source>
        <dbReference type="ARBA" id="ARBA00023128"/>
    </source>
</evidence>
<evidence type="ECO:0000313" key="7">
    <source>
        <dbReference type="EMBL" id="KAG5669718.1"/>
    </source>
</evidence>
<comment type="caution">
    <text evidence="7">The sequence shown here is derived from an EMBL/GenBank/DDBJ whole genome shotgun (WGS) entry which is preliminary data.</text>
</comment>
<evidence type="ECO:0000256" key="6">
    <source>
        <dbReference type="SAM" id="MobiDB-lite"/>
    </source>
</evidence>
<comment type="similarity">
    <text evidence="2 5">Belongs to the CMC family.</text>
</comment>
<feature type="region of interest" description="Disordered" evidence="6">
    <location>
        <begin position="50"/>
        <end position="82"/>
    </location>
</feature>
<dbReference type="PANTHER" id="PTHR22977">
    <property type="entry name" value="COX ASSEMBLY MITOCHONDRIAL PROTEIN"/>
    <property type="match status" value="1"/>
</dbReference>
<evidence type="ECO:0000313" key="8">
    <source>
        <dbReference type="Proteomes" id="UP001107558"/>
    </source>
</evidence>
<evidence type="ECO:0000256" key="4">
    <source>
        <dbReference type="ARBA" id="ARBA00023157"/>
    </source>
</evidence>
<evidence type="ECO:0000256" key="5">
    <source>
        <dbReference type="RuleBase" id="RU364104"/>
    </source>
</evidence>
<gene>
    <name evidence="7" type="ORF">PVAND_000013</name>
</gene>
<organism evidence="7 8">
    <name type="scientific">Polypedilum vanderplanki</name>
    <name type="common">Sleeping chironomid midge</name>
    <dbReference type="NCBI Taxonomy" id="319348"/>
    <lineage>
        <taxon>Eukaryota</taxon>
        <taxon>Metazoa</taxon>
        <taxon>Ecdysozoa</taxon>
        <taxon>Arthropoda</taxon>
        <taxon>Hexapoda</taxon>
        <taxon>Insecta</taxon>
        <taxon>Pterygota</taxon>
        <taxon>Neoptera</taxon>
        <taxon>Endopterygota</taxon>
        <taxon>Diptera</taxon>
        <taxon>Nematocera</taxon>
        <taxon>Chironomoidea</taxon>
        <taxon>Chironomidae</taxon>
        <taxon>Chironominae</taxon>
        <taxon>Polypedilum</taxon>
        <taxon>Polypedilum</taxon>
    </lineage>
</organism>
<dbReference type="OrthoDB" id="532630at2759"/>
<reference evidence="7" key="1">
    <citation type="submission" date="2021-03" db="EMBL/GenBank/DDBJ databases">
        <title>Chromosome level genome of the anhydrobiotic midge Polypedilum vanderplanki.</title>
        <authorList>
            <person name="Yoshida Y."/>
            <person name="Kikawada T."/>
            <person name="Gusev O."/>
        </authorList>
    </citation>
    <scope>NUCLEOTIDE SEQUENCE</scope>
    <source>
        <strain evidence="7">NIAS01</strain>
        <tissue evidence="7">Whole body or cell culture</tissue>
    </source>
</reference>
<dbReference type="PROSITE" id="PS51808">
    <property type="entry name" value="CHCH"/>
    <property type="match status" value="1"/>
</dbReference>
<name>A0A9J6BK07_POLVA</name>
<evidence type="ECO:0000256" key="2">
    <source>
        <dbReference type="ARBA" id="ARBA00007347"/>
    </source>
</evidence>
<proteinExistence type="inferred from homology"/>
<dbReference type="EMBL" id="JADBJN010000003">
    <property type="protein sequence ID" value="KAG5669718.1"/>
    <property type="molecule type" value="Genomic_DNA"/>
</dbReference>
<dbReference type="GO" id="GO:0005739">
    <property type="term" value="C:mitochondrion"/>
    <property type="evidence" value="ECO:0007669"/>
    <property type="project" value="UniProtKB-SubCell"/>
</dbReference>
<protein>
    <recommendedName>
        <fullName evidence="5">COX assembly mitochondrial protein</fullName>
    </recommendedName>
</protein>
<dbReference type="InterPro" id="IPR013892">
    <property type="entry name" value="Cyt_c_biogenesis_Cmc1-like"/>
</dbReference>